<protein>
    <submittedName>
        <fullName evidence="1">Uncharacterized protein</fullName>
    </submittedName>
</protein>
<dbReference type="EMBL" id="BPLR01020116">
    <property type="protein sequence ID" value="GIX74948.1"/>
    <property type="molecule type" value="Genomic_DNA"/>
</dbReference>
<reference evidence="1 2" key="1">
    <citation type="submission" date="2021-06" db="EMBL/GenBank/DDBJ databases">
        <title>Caerostris extrusa draft genome.</title>
        <authorList>
            <person name="Kono N."/>
            <person name="Arakawa K."/>
        </authorList>
    </citation>
    <scope>NUCLEOTIDE SEQUENCE [LARGE SCALE GENOMIC DNA]</scope>
</reference>
<dbReference type="AlphaFoldDB" id="A0AAV4MRI0"/>
<proteinExistence type="predicted"/>
<evidence type="ECO:0000313" key="1">
    <source>
        <dbReference type="EMBL" id="GIX74948.1"/>
    </source>
</evidence>
<organism evidence="1 2">
    <name type="scientific">Caerostris extrusa</name>
    <name type="common">Bark spider</name>
    <name type="synonym">Caerostris bankana</name>
    <dbReference type="NCBI Taxonomy" id="172846"/>
    <lineage>
        <taxon>Eukaryota</taxon>
        <taxon>Metazoa</taxon>
        <taxon>Ecdysozoa</taxon>
        <taxon>Arthropoda</taxon>
        <taxon>Chelicerata</taxon>
        <taxon>Arachnida</taxon>
        <taxon>Araneae</taxon>
        <taxon>Araneomorphae</taxon>
        <taxon>Entelegynae</taxon>
        <taxon>Araneoidea</taxon>
        <taxon>Araneidae</taxon>
        <taxon>Caerostris</taxon>
    </lineage>
</organism>
<gene>
    <name evidence="1" type="ORF">CEXT_764771</name>
</gene>
<feature type="non-terminal residue" evidence="1">
    <location>
        <position position="67"/>
    </location>
</feature>
<keyword evidence="2" id="KW-1185">Reference proteome</keyword>
<accession>A0AAV4MRI0</accession>
<sequence length="67" mass="7869">MLIVILRSIGRIFNSYRHIIENLGRAQFQRIYPLMGRIISPLATRNLATLFDVVFTVKLFHDTPQWP</sequence>
<name>A0AAV4MRI0_CAEEX</name>
<dbReference type="Proteomes" id="UP001054945">
    <property type="component" value="Unassembled WGS sequence"/>
</dbReference>
<comment type="caution">
    <text evidence="1">The sequence shown here is derived from an EMBL/GenBank/DDBJ whole genome shotgun (WGS) entry which is preliminary data.</text>
</comment>
<evidence type="ECO:0000313" key="2">
    <source>
        <dbReference type="Proteomes" id="UP001054945"/>
    </source>
</evidence>